<feature type="transmembrane region" description="Helical" evidence="8">
    <location>
        <begin position="297"/>
        <end position="320"/>
    </location>
</feature>
<reference evidence="10 11" key="1">
    <citation type="submission" date="2016-10" db="EMBL/GenBank/DDBJ databases">
        <authorList>
            <person name="de Groot N.N."/>
        </authorList>
    </citation>
    <scope>NUCLEOTIDE SEQUENCE [LARGE SCALE GENOMIC DNA]</scope>
    <source>
        <strain evidence="10 11">CGMCC 4.3510</strain>
    </source>
</reference>
<sequence length="444" mass="45771">MRDLWAVLARRRDYRLVLGAGLVSLTGDWLLRTGLAFHVYVLTGSTLSSGGLLLASFVPTVVLGSFAGVFADRWDRRRTMIVLNLLNAAVLLPLFAVRDGRTIGIAYAVVLAQSCLQQFFTPAEQALIPALIEPRQLMTANALNSQIRDVARLVGAALGGVLTAAGGLSLLATADAATFVVATVLLQRVRHRSERTAYRTRTAAKTVQPGAAVRRLAAEWRDGLRLCATGGAMRLLFAFGLVTQVGEGLMSTLFAPFVSTELGGSARVYGLIVSSQAVGGIVGGLVAAALGSRLRAAAMWGVGSVLFGLVDLTLFCYPLVSDSLVPAFVCMILVGVPGAFTVAGSMTVLQHLTHDASRGRVLGALGAAEGAAVLLGITTAGLLGDRLGTIPLLALQALGYLAGGLVVLTHHPLLTAPPPSVPAPETPPARTGAGTAGGVTGVAG</sequence>
<feature type="transmembrane region" description="Helical" evidence="8">
    <location>
        <begin position="235"/>
        <end position="257"/>
    </location>
</feature>
<evidence type="ECO:0000256" key="2">
    <source>
        <dbReference type="ARBA" id="ARBA00022448"/>
    </source>
</evidence>
<dbReference type="PROSITE" id="PS50850">
    <property type="entry name" value="MFS"/>
    <property type="match status" value="1"/>
</dbReference>
<dbReference type="AlphaFoldDB" id="A0A1I2KV90"/>
<dbReference type="SUPFAM" id="SSF103473">
    <property type="entry name" value="MFS general substrate transporter"/>
    <property type="match status" value="2"/>
</dbReference>
<dbReference type="Proteomes" id="UP000199323">
    <property type="component" value="Unassembled WGS sequence"/>
</dbReference>
<feature type="compositionally biased region" description="Pro residues" evidence="7">
    <location>
        <begin position="418"/>
        <end position="427"/>
    </location>
</feature>
<dbReference type="InterPro" id="IPR036259">
    <property type="entry name" value="MFS_trans_sf"/>
</dbReference>
<dbReference type="Gene3D" id="1.20.1250.20">
    <property type="entry name" value="MFS general substrate transporter like domains"/>
    <property type="match status" value="2"/>
</dbReference>
<dbReference type="OrthoDB" id="145388at2"/>
<dbReference type="InterPro" id="IPR010290">
    <property type="entry name" value="TM_effector"/>
</dbReference>
<evidence type="ECO:0000256" key="5">
    <source>
        <dbReference type="ARBA" id="ARBA00022989"/>
    </source>
</evidence>
<feature type="region of interest" description="Disordered" evidence="7">
    <location>
        <begin position="418"/>
        <end position="444"/>
    </location>
</feature>
<evidence type="ECO:0000256" key="7">
    <source>
        <dbReference type="SAM" id="MobiDB-lite"/>
    </source>
</evidence>
<feature type="domain" description="Major facilitator superfamily (MFS) profile" evidence="9">
    <location>
        <begin position="232"/>
        <end position="444"/>
    </location>
</feature>
<accession>A0A1I2KV90</accession>
<feature type="transmembrane region" description="Helical" evidence="8">
    <location>
        <begin position="326"/>
        <end position="349"/>
    </location>
</feature>
<proteinExistence type="predicted"/>
<protein>
    <submittedName>
        <fullName evidence="10">Transmembrane secretion effector</fullName>
    </submittedName>
</protein>
<dbReference type="PANTHER" id="PTHR23513">
    <property type="entry name" value="INTEGRAL MEMBRANE EFFLUX PROTEIN-RELATED"/>
    <property type="match status" value="1"/>
</dbReference>
<feature type="transmembrane region" description="Helical" evidence="8">
    <location>
        <begin position="361"/>
        <end position="383"/>
    </location>
</feature>
<dbReference type="Pfam" id="PF05977">
    <property type="entry name" value="MFS_3"/>
    <property type="match status" value="1"/>
</dbReference>
<dbReference type="InterPro" id="IPR020846">
    <property type="entry name" value="MFS_dom"/>
</dbReference>
<feature type="transmembrane region" description="Helical" evidence="8">
    <location>
        <begin position="51"/>
        <end position="71"/>
    </location>
</feature>
<name>A0A1I2KV90_9ACTN</name>
<evidence type="ECO:0000256" key="4">
    <source>
        <dbReference type="ARBA" id="ARBA00022692"/>
    </source>
</evidence>
<feature type="compositionally biased region" description="Gly residues" evidence="7">
    <location>
        <begin position="434"/>
        <end position="444"/>
    </location>
</feature>
<gene>
    <name evidence="10" type="ORF">SAMN05216251_12476</name>
</gene>
<keyword evidence="5 8" id="KW-1133">Transmembrane helix</keyword>
<dbReference type="GO" id="GO:0005886">
    <property type="term" value="C:plasma membrane"/>
    <property type="evidence" value="ECO:0007669"/>
    <property type="project" value="UniProtKB-SubCell"/>
</dbReference>
<dbReference type="CDD" id="cd06173">
    <property type="entry name" value="MFS_MefA_like"/>
    <property type="match status" value="1"/>
</dbReference>
<evidence type="ECO:0000313" key="11">
    <source>
        <dbReference type="Proteomes" id="UP000199323"/>
    </source>
</evidence>
<keyword evidence="2" id="KW-0813">Transport</keyword>
<dbReference type="EMBL" id="FONG01000024">
    <property type="protein sequence ID" value="SFF68826.1"/>
    <property type="molecule type" value="Genomic_DNA"/>
</dbReference>
<keyword evidence="4 8" id="KW-0812">Transmembrane</keyword>
<feature type="transmembrane region" description="Helical" evidence="8">
    <location>
        <begin position="12"/>
        <end position="31"/>
    </location>
</feature>
<dbReference type="RefSeq" id="WP_093716913.1">
    <property type="nucleotide sequence ID" value="NZ_FONG01000024.1"/>
</dbReference>
<evidence type="ECO:0000313" key="10">
    <source>
        <dbReference type="EMBL" id="SFF68826.1"/>
    </source>
</evidence>
<comment type="subcellular location">
    <subcellularLocation>
        <location evidence="1">Cell membrane</location>
        <topology evidence="1">Multi-pass membrane protein</topology>
    </subcellularLocation>
</comment>
<evidence type="ECO:0000256" key="8">
    <source>
        <dbReference type="SAM" id="Phobius"/>
    </source>
</evidence>
<dbReference type="PANTHER" id="PTHR23513:SF6">
    <property type="entry name" value="MAJOR FACILITATOR SUPERFAMILY ASSOCIATED DOMAIN-CONTAINING PROTEIN"/>
    <property type="match status" value="1"/>
</dbReference>
<evidence type="ECO:0000259" key="9">
    <source>
        <dbReference type="PROSITE" id="PS50850"/>
    </source>
</evidence>
<keyword evidence="3" id="KW-1003">Cell membrane</keyword>
<feature type="transmembrane region" description="Helical" evidence="8">
    <location>
        <begin position="389"/>
        <end position="408"/>
    </location>
</feature>
<dbReference type="STRING" id="380248.SAMN05216251_12476"/>
<keyword evidence="11" id="KW-1185">Reference proteome</keyword>
<organism evidence="10 11">
    <name type="scientific">Actinacidiphila alni</name>
    <dbReference type="NCBI Taxonomy" id="380248"/>
    <lineage>
        <taxon>Bacteria</taxon>
        <taxon>Bacillati</taxon>
        <taxon>Actinomycetota</taxon>
        <taxon>Actinomycetes</taxon>
        <taxon>Kitasatosporales</taxon>
        <taxon>Streptomycetaceae</taxon>
        <taxon>Actinacidiphila</taxon>
    </lineage>
</organism>
<evidence type="ECO:0000256" key="6">
    <source>
        <dbReference type="ARBA" id="ARBA00023136"/>
    </source>
</evidence>
<feature type="transmembrane region" description="Helical" evidence="8">
    <location>
        <begin position="80"/>
        <end position="97"/>
    </location>
</feature>
<keyword evidence="6 8" id="KW-0472">Membrane</keyword>
<evidence type="ECO:0000256" key="1">
    <source>
        <dbReference type="ARBA" id="ARBA00004651"/>
    </source>
</evidence>
<dbReference type="GO" id="GO:0022857">
    <property type="term" value="F:transmembrane transporter activity"/>
    <property type="evidence" value="ECO:0007669"/>
    <property type="project" value="InterPro"/>
</dbReference>
<evidence type="ECO:0000256" key="3">
    <source>
        <dbReference type="ARBA" id="ARBA00022475"/>
    </source>
</evidence>
<feature type="transmembrane region" description="Helical" evidence="8">
    <location>
        <begin position="153"/>
        <end position="186"/>
    </location>
</feature>
<feature type="transmembrane region" description="Helical" evidence="8">
    <location>
        <begin position="269"/>
        <end position="290"/>
    </location>
</feature>